<evidence type="ECO:0000259" key="1">
    <source>
        <dbReference type="PROSITE" id="PS51186"/>
    </source>
</evidence>
<organism evidence="2 3">
    <name type="scientific">Paenibacillus woosongensis</name>
    <dbReference type="NCBI Taxonomy" id="307580"/>
    <lineage>
        <taxon>Bacteria</taxon>
        <taxon>Bacillati</taxon>
        <taxon>Bacillota</taxon>
        <taxon>Bacilli</taxon>
        <taxon>Bacillales</taxon>
        <taxon>Paenibacillaceae</taxon>
        <taxon>Paenibacillus</taxon>
    </lineage>
</organism>
<dbReference type="SUPFAM" id="SSF55729">
    <property type="entry name" value="Acyl-CoA N-acyltransferases (Nat)"/>
    <property type="match status" value="1"/>
</dbReference>
<comment type="caution">
    <text evidence="2">The sequence shown here is derived from an EMBL/GenBank/DDBJ whole genome shotgun (WGS) entry which is preliminary data.</text>
</comment>
<dbReference type="InterPro" id="IPR000182">
    <property type="entry name" value="GNAT_dom"/>
</dbReference>
<protein>
    <recommendedName>
        <fullName evidence="1">N-acetyltransferase domain-containing protein</fullName>
    </recommendedName>
</protein>
<dbReference type="EMBL" id="BOSM01000001">
    <property type="protein sequence ID" value="GIP56607.1"/>
    <property type="molecule type" value="Genomic_DNA"/>
</dbReference>
<dbReference type="Pfam" id="PF13508">
    <property type="entry name" value="Acetyltransf_7"/>
    <property type="match status" value="1"/>
</dbReference>
<keyword evidence="3" id="KW-1185">Reference proteome</keyword>
<dbReference type="Proteomes" id="UP000681290">
    <property type="component" value="Unassembled WGS sequence"/>
</dbReference>
<dbReference type="Gene3D" id="3.40.630.30">
    <property type="match status" value="1"/>
</dbReference>
<name>A0ABQ4MLQ4_9BACL</name>
<dbReference type="PROSITE" id="PS51186">
    <property type="entry name" value="GNAT"/>
    <property type="match status" value="1"/>
</dbReference>
<dbReference type="CDD" id="cd04301">
    <property type="entry name" value="NAT_SF"/>
    <property type="match status" value="1"/>
</dbReference>
<evidence type="ECO:0000313" key="2">
    <source>
        <dbReference type="EMBL" id="GIP56607.1"/>
    </source>
</evidence>
<sequence length="149" mass="16827">MLGMLIDVKPRIASEEVRELLEYAVHGDEEELSQAVKQYAADSNCKLLAYEEEEQYIGIIGYRSGDNGVLELLHLAVHPEDRGMGYGRGIILDAMVLERPAVVLAETDEDSADFFRSIGFQVTGFTKYPGGPEYFRCTYETEENEEDFM</sequence>
<dbReference type="InterPro" id="IPR016181">
    <property type="entry name" value="Acyl_CoA_acyltransferase"/>
</dbReference>
<proteinExistence type="predicted"/>
<gene>
    <name evidence="2" type="ORF">J15TS10_04210</name>
</gene>
<feature type="domain" description="N-acetyltransferase" evidence="1">
    <location>
        <begin position="4"/>
        <end position="140"/>
    </location>
</feature>
<accession>A0ABQ4MLQ4</accession>
<reference evidence="2 3" key="1">
    <citation type="submission" date="2021-03" db="EMBL/GenBank/DDBJ databases">
        <title>Antimicrobial resistance genes in bacteria isolated from Japanese honey, and their potential for conferring macrolide and lincosamide resistance in the American foulbrood pathogen Paenibacillus larvae.</title>
        <authorList>
            <person name="Okamoto M."/>
            <person name="Kumagai M."/>
            <person name="Kanamori H."/>
            <person name="Takamatsu D."/>
        </authorList>
    </citation>
    <scope>NUCLEOTIDE SEQUENCE [LARGE SCALE GENOMIC DNA]</scope>
    <source>
        <strain evidence="2 3">J15TS10</strain>
    </source>
</reference>
<evidence type="ECO:0000313" key="3">
    <source>
        <dbReference type="Proteomes" id="UP000681290"/>
    </source>
</evidence>